<evidence type="ECO:0000313" key="11">
    <source>
        <dbReference type="EMBL" id="XBO45579.1"/>
    </source>
</evidence>
<protein>
    <recommendedName>
        <fullName evidence="4 7">Flagellar hook-associated protein 1</fullName>
        <shortName evidence="7">HAP1</shortName>
    </recommendedName>
</protein>
<evidence type="ECO:0000256" key="7">
    <source>
        <dbReference type="RuleBase" id="RU362065"/>
    </source>
</evidence>
<accession>A0AAU7K0E4</accession>
<proteinExistence type="inferred from homology"/>
<dbReference type="GO" id="GO:0005198">
    <property type="term" value="F:structural molecule activity"/>
    <property type="evidence" value="ECO:0007669"/>
    <property type="project" value="UniProtKB-UniRule"/>
</dbReference>
<feature type="domain" description="Flagellar basal-body/hook protein C-terminal" evidence="9">
    <location>
        <begin position="414"/>
        <end position="453"/>
    </location>
</feature>
<feature type="region of interest" description="Disordered" evidence="8">
    <location>
        <begin position="237"/>
        <end position="257"/>
    </location>
</feature>
<keyword evidence="11" id="KW-0969">Cilium</keyword>
<dbReference type="GO" id="GO:0009424">
    <property type="term" value="C:bacterial-type flagellum hook"/>
    <property type="evidence" value="ECO:0007669"/>
    <property type="project" value="UniProtKB-UniRule"/>
</dbReference>
<sequence>MSGFSSLGIGASALQAAQRGLELSGQNISNVNTAGYSRQRLDQVASGGSPVPAMYARSTGVGNGVLVLGTDRLRDEFLEARAQQVRGSASSVASTAATLGAIEGVFGEPSDTGLQAQMASFWNSFGDVANDPTSAAPRTQVLEQAAQLAATFGRTSQQLDTQWSGTRQALDATVAQVNSTASDVARLNDAIRSAKVSGASTNELSDQRDQLVLKLGESIGAVGRLNDDGTVTVSVGGSQLVSGSRTSPLRVDGPTVPGQPGQVSVTWASSGTPATVTGGDVQGLTTALTATIPGYRSALDAVAAQLANAVNSQQAAGYDRNGTQGAAIFSGTTAATLTVSMTATNGIAASKAAPPAYDGDNAASMAGHLGDPRGADASYRSLIVGLGVQSQSASRQADIQDVMLKQVDTARLGVSSVSLDEEMTNLMSYQHAYEAAARFVSVIDSTMDSLMNMAR</sequence>
<evidence type="ECO:0000256" key="3">
    <source>
        <dbReference type="ARBA" id="ARBA00009677"/>
    </source>
</evidence>
<dbReference type="GO" id="GO:0044780">
    <property type="term" value="P:bacterial-type flagellum assembly"/>
    <property type="evidence" value="ECO:0007669"/>
    <property type="project" value="InterPro"/>
</dbReference>
<dbReference type="InterPro" id="IPR002371">
    <property type="entry name" value="FlgK"/>
</dbReference>
<dbReference type="AlphaFoldDB" id="A0AAU7K0E4"/>
<evidence type="ECO:0000256" key="5">
    <source>
        <dbReference type="ARBA" id="ARBA00022525"/>
    </source>
</evidence>
<keyword evidence="11" id="KW-0966">Cell projection</keyword>
<evidence type="ECO:0000256" key="4">
    <source>
        <dbReference type="ARBA" id="ARBA00016244"/>
    </source>
</evidence>
<dbReference type="PANTHER" id="PTHR30033:SF1">
    <property type="entry name" value="FLAGELLAR HOOK-ASSOCIATED PROTEIN 1"/>
    <property type="match status" value="1"/>
</dbReference>
<organism evidence="11">
    <name type="scientific">Pedococcus sp. KACC 23699</name>
    <dbReference type="NCBI Taxonomy" id="3149228"/>
    <lineage>
        <taxon>Bacteria</taxon>
        <taxon>Bacillati</taxon>
        <taxon>Actinomycetota</taxon>
        <taxon>Actinomycetes</taxon>
        <taxon>Micrococcales</taxon>
        <taxon>Intrasporangiaceae</taxon>
        <taxon>Pedococcus</taxon>
    </lineage>
</organism>
<gene>
    <name evidence="7 11" type="primary">flgK</name>
    <name evidence="11" type="ORF">ABEG17_09685</name>
</gene>
<reference evidence="11" key="1">
    <citation type="submission" date="2024-05" db="EMBL/GenBank/DDBJ databases">
        <authorList>
            <person name="Kim S."/>
            <person name="Heo J."/>
            <person name="Choi H."/>
            <person name="Choi Y."/>
            <person name="Kwon S.-W."/>
            <person name="Kim Y."/>
        </authorList>
    </citation>
    <scope>NUCLEOTIDE SEQUENCE</scope>
    <source>
        <strain evidence="11">KACC 23699</strain>
    </source>
</reference>
<dbReference type="RefSeq" id="WP_406833081.1">
    <property type="nucleotide sequence ID" value="NZ_CP157483.1"/>
</dbReference>
<evidence type="ECO:0000259" key="9">
    <source>
        <dbReference type="Pfam" id="PF06429"/>
    </source>
</evidence>
<comment type="similarity">
    <text evidence="3 7">Belongs to the flagella basal body rod proteins family.</text>
</comment>
<dbReference type="GO" id="GO:0005576">
    <property type="term" value="C:extracellular region"/>
    <property type="evidence" value="ECO:0007669"/>
    <property type="project" value="UniProtKB-SubCell"/>
</dbReference>
<dbReference type="InterPro" id="IPR010930">
    <property type="entry name" value="Flg_bb/hook_C_dom"/>
</dbReference>
<dbReference type="SUPFAM" id="SSF64518">
    <property type="entry name" value="Phase 1 flagellin"/>
    <property type="match status" value="1"/>
</dbReference>
<dbReference type="PRINTS" id="PR01005">
    <property type="entry name" value="FLGHOOKAP1"/>
</dbReference>
<name>A0AAU7K0E4_9MICO</name>
<dbReference type="PANTHER" id="PTHR30033">
    <property type="entry name" value="FLAGELLAR HOOK-ASSOCIATED PROTEIN 1"/>
    <property type="match status" value="1"/>
</dbReference>
<evidence type="ECO:0000259" key="10">
    <source>
        <dbReference type="Pfam" id="PF22638"/>
    </source>
</evidence>
<evidence type="ECO:0000256" key="1">
    <source>
        <dbReference type="ARBA" id="ARBA00004365"/>
    </source>
</evidence>
<comment type="subcellular location">
    <subcellularLocation>
        <location evidence="1 7">Bacterial flagellum</location>
    </subcellularLocation>
    <subcellularLocation>
        <location evidence="2 7">Secreted</location>
    </subcellularLocation>
</comment>
<dbReference type="InterPro" id="IPR053927">
    <property type="entry name" value="FlgK_helical"/>
</dbReference>
<dbReference type="EMBL" id="CP157483">
    <property type="protein sequence ID" value="XBO45579.1"/>
    <property type="molecule type" value="Genomic_DNA"/>
</dbReference>
<dbReference type="Pfam" id="PF22638">
    <property type="entry name" value="FlgK_D1"/>
    <property type="match status" value="1"/>
</dbReference>
<feature type="domain" description="Flagellar hook-associated protein FlgK helical" evidence="10">
    <location>
        <begin position="100"/>
        <end position="329"/>
    </location>
</feature>
<dbReference type="Pfam" id="PF06429">
    <property type="entry name" value="Flg_bbr_C"/>
    <property type="match status" value="1"/>
</dbReference>
<dbReference type="NCBIfam" id="TIGR02492">
    <property type="entry name" value="flgK_ends"/>
    <property type="match status" value="1"/>
</dbReference>
<evidence type="ECO:0000256" key="8">
    <source>
        <dbReference type="SAM" id="MobiDB-lite"/>
    </source>
</evidence>
<evidence type="ECO:0000256" key="2">
    <source>
        <dbReference type="ARBA" id="ARBA00004613"/>
    </source>
</evidence>
<keyword evidence="5 7" id="KW-0964">Secreted</keyword>
<keyword evidence="6 7" id="KW-0975">Bacterial flagellum</keyword>
<keyword evidence="11" id="KW-0282">Flagellum</keyword>
<evidence type="ECO:0000256" key="6">
    <source>
        <dbReference type="ARBA" id="ARBA00023143"/>
    </source>
</evidence>